<keyword evidence="2" id="KW-1185">Reference proteome</keyword>
<reference evidence="3" key="1">
    <citation type="submission" date="2019-12" db="UniProtKB">
        <authorList>
            <consortium name="WormBaseParasite"/>
        </authorList>
    </citation>
    <scope>IDENTIFICATION</scope>
</reference>
<feature type="region of interest" description="Disordered" evidence="1">
    <location>
        <begin position="169"/>
        <end position="188"/>
    </location>
</feature>
<evidence type="ECO:0000256" key="1">
    <source>
        <dbReference type="SAM" id="MobiDB-lite"/>
    </source>
</evidence>
<feature type="compositionally biased region" description="Polar residues" evidence="1">
    <location>
        <begin position="239"/>
        <end position="250"/>
    </location>
</feature>
<dbReference type="Proteomes" id="UP000046395">
    <property type="component" value="Unassembled WGS sequence"/>
</dbReference>
<sequence length="262" mass="29167">MVNPVVSKRQMRQIIVNCDACQSIDPAPVRKGCSIAEAVYLYNVTPRNDRSEPTAPADAIYKYKVGIHNVDSAAEGPHKPGNPYGVGNPVWVKPHGARYDPQYTRGTVTRILSSQAAEIDNIPHHVRDLHRRAVTEEKSRSKSVECSTNDGMSTLVLATGRVKKTVAESGCRSERSGQDVRRDDREPEVHCTSASGLEQTALVIEERTDNLRTDSDSSEVLFQTLEKIPWVTPRLPPAMSNSELRRSSQVKVRPRRNRVSML</sequence>
<accession>A0A5S6QGS5</accession>
<name>A0A5S6QGS5_TRIMR</name>
<dbReference type="WBParaSite" id="TMUE_2000006047.1">
    <property type="protein sequence ID" value="TMUE_2000006047.1"/>
    <property type="gene ID" value="WBGene00299439"/>
</dbReference>
<feature type="region of interest" description="Disordered" evidence="1">
    <location>
        <begin position="239"/>
        <end position="262"/>
    </location>
</feature>
<protein>
    <submittedName>
        <fullName evidence="3">Uncharacterized protein</fullName>
    </submittedName>
</protein>
<organism evidence="2 3">
    <name type="scientific">Trichuris muris</name>
    <name type="common">Mouse whipworm</name>
    <dbReference type="NCBI Taxonomy" id="70415"/>
    <lineage>
        <taxon>Eukaryota</taxon>
        <taxon>Metazoa</taxon>
        <taxon>Ecdysozoa</taxon>
        <taxon>Nematoda</taxon>
        <taxon>Enoplea</taxon>
        <taxon>Dorylaimia</taxon>
        <taxon>Trichinellida</taxon>
        <taxon>Trichuridae</taxon>
        <taxon>Trichuris</taxon>
    </lineage>
</organism>
<evidence type="ECO:0000313" key="2">
    <source>
        <dbReference type="Proteomes" id="UP000046395"/>
    </source>
</evidence>
<dbReference type="AlphaFoldDB" id="A0A5S6QGS5"/>
<feature type="compositionally biased region" description="Basic residues" evidence="1">
    <location>
        <begin position="252"/>
        <end position="262"/>
    </location>
</feature>
<feature type="compositionally biased region" description="Basic and acidic residues" evidence="1">
    <location>
        <begin position="171"/>
        <end position="188"/>
    </location>
</feature>
<evidence type="ECO:0000313" key="3">
    <source>
        <dbReference type="WBParaSite" id="TMUE_2000006047.1"/>
    </source>
</evidence>
<proteinExistence type="predicted"/>